<reference evidence="2" key="1">
    <citation type="submission" date="2023-04" db="EMBL/GenBank/DDBJ databases">
        <title>Phytophthora lilii NBRC 32176.</title>
        <authorList>
            <person name="Ichikawa N."/>
            <person name="Sato H."/>
            <person name="Tonouchi N."/>
        </authorList>
    </citation>
    <scope>NUCLEOTIDE SEQUENCE</scope>
    <source>
        <strain evidence="2">NBRC 32176</strain>
    </source>
</reference>
<evidence type="ECO:0000313" key="2">
    <source>
        <dbReference type="EMBL" id="GMF30578.1"/>
    </source>
</evidence>
<dbReference type="AlphaFoldDB" id="A0A9W6X445"/>
<dbReference type="Proteomes" id="UP001165083">
    <property type="component" value="Unassembled WGS sequence"/>
</dbReference>
<feature type="region of interest" description="Disordered" evidence="1">
    <location>
        <begin position="712"/>
        <end position="732"/>
    </location>
</feature>
<feature type="compositionally biased region" description="Polar residues" evidence="1">
    <location>
        <begin position="22"/>
        <end position="32"/>
    </location>
</feature>
<proteinExistence type="predicted"/>
<accession>A0A9W6X445</accession>
<evidence type="ECO:0000313" key="3">
    <source>
        <dbReference type="Proteomes" id="UP001165083"/>
    </source>
</evidence>
<organism evidence="2 3">
    <name type="scientific">Phytophthora lilii</name>
    <dbReference type="NCBI Taxonomy" id="2077276"/>
    <lineage>
        <taxon>Eukaryota</taxon>
        <taxon>Sar</taxon>
        <taxon>Stramenopiles</taxon>
        <taxon>Oomycota</taxon>
        <taxon>Peronosporomycetes</taxon>
        <taxon>Peronosporales</taxon>
        <taxon>Peronosporaceae</taxon>
        <taxon>Phytophthora</taxon>
    </lineage>
</organism>
<name>A0A9W6X445_9STRA</name>
<protein>
    <submittedName>
        <fullName evidence="2">Unnamed protein product</fullName>
    </submittedName>
</protein>
<feature type="region of interest" description="Disordered" evidence="1">
    <location>
        <begin position="1"/>
        <end position="160"/>
    </location>
</feature>
<feature type="compositionally biased region" description="Low complexity" evidence="1">
    <location>
        <begin position="40"/>
        <end position="96"/>
    </location>
</feature>
<feature type="compositionally biased region" description="Low complexity" evidence="1">
    <location>
        <begin position="108"/>
        <end position="160"/>
    </location>
</feature>
<keyword evidence="3" id="KW-1185">Reference proteome</keyword>
<dbReference type="EMBL" id="BSXW01000847">
    <property type="protein sequence ID" value="GMF30578.1"/>
    <property type="molecule type" value="Genomic_DNA"/>
</dbReference>
<evidence type="ECO:0000256" key="1">
    <source>
        <dbReference type="SAM" id="MobiDB-lite"/>
    </source>
</evidence>
<gene>
    <name evidence="2" type="ORF">Plil01_001305200</name>
</gene>
<sequence length="996" mass="104178">MEGGAAQLRAVPRDRSKIFKQSEVNAGSTTGSKDLGSGDEGTSSSSTSGGTASSAASSSSTSGGSSSSDTSASSSSRVDSSSAASSASESEDTSTSPPSPPSDPFQNASFSSSMSYAGSDAGSISSSASLASEPNAGSIGPSSSSSSTGTGTDTSSTPYGPAVLSSSDTCNHCAGALARCQGSADCMSSSRNTLVPFLADAELTAIENEEDPTRLEIDLGPVFQEFGEFAPNAFSSEESWHAFSNELYCLAQGECETGYDSAAANGQYVPSFLNMGAIPVVVHVTTYADTEWNVLMNGVIFSYVPDVAVSTSITDAVVAFQSWIVAQGTEQSLEIHAVSWDQSDTSNVATFDMKIFGSYDDSSGRYTLLPPTLIPKFTAVGGTIGGDSSGSPLAEASASLWALSLWSSGKTPQFDKLFDLLGYGIAGDTATAPAPSSTVASSSKMIGANDVCRKCASILSECQNDADCLSFSTNAVVPQLRDSTLTLHTEVYMDYGAATFSADIYPILFLTGPSAYNTQAAWDLVAAELYCLAFDACDMEYKDVYAGDTYYHPNMNLDVVRSSVSVKLRTYADTKWTVTINGNSFSYEPSTPSSGLITDAATELQNWVEALNYETSFPLEVQVAGQEVNTNSGTATLSIQFFGSFDDSFYQYMMVNPALIPRFQVAGGTTGTDALALAEANITLPSLVISTNTMKPQYSKLLDMLSYGIDGGGTTSATPEPTPTSASRSMGSSDPCRDCEAAIALCRYSADCSASSQNTLVPLLGSSVMAMSSRARDEYGSARVSLNMSSILYSLASMTTDAFRSRSAWDALASELACFSTSCDLEYDDVSSPFLGYHVTTSLGLTDVAVTLSVRTYTTTTWSMLLNGESLAYDQPSSTTIEDAAIAFRDWIETQLAQSPNDLVVTKEAPTIDSTSESATFTLSFHGATSSNANLLAPPWLIPQLAVTGGYTGEGTAFPIAGASTALWDVSIVSVGQLPQFGKLLDLLEFGLEPPS</sequence>
<dbReference type="OrthoDB" id="105214at2759"/>
<comment type="caution">
    <text evidence="2">The sequence shown here is derived from an EMBL/GenBank/DDBJ whole genome shotgun (WGS) entry which is preliminary data.</text>
</comment>
<feature type="compositionally biased region" description="Low complexity" evidence="1">
    <location>
        <begin position="715"/>
        <end position="727"/>
    </location>
</feature>